<feature type="chain" id="PRO_5039193227" description="SLH domain-containing protein" evidence="2">
    <location>
        <begin position="24"/>
        <end position="771"/>
    </location>
</feature>
<sequence>MKLKKAVSITLVAGLLVSSLGFAYGNEEVSEPEIRQSKAVKAVKQTIEISEEKAEALAKDYIKDFFGQDVDTSTYEKRVEYGPYWGSQGEYTWMISYHKYTRDSSNSFEIVLKADTGEIKQIYRYKYDRETENNVTKYNRDELKEVAENFLKKVNPTLTNELVYDENQQYYTYYSSMGLRPTQYHYNFTRVENGIKVAGDGVAIGVDSGTGEVVSYSYNWSDDQLPTTEDIISIEEARELYKDEITLQLSYLPKRGDYYYMYQPETEEIKIVYNPVMERGYLLDAATGEFINGYGSANEGITTIDITDAQRKEFEGVKAEKVEREKELTQEEATEMATEILNDLYQQEVKIQHTNFSTYYRGNTRRRTWNINFTLNDNNYVHGSIAIDALTEEIMNVHYYDYRAMEKMMYEKPMEKEDSYEVEALEYPDAYNKAIEIIKKLYPDKLDNIQTEQTYHGNHYHPEFYFNFNRIENDIPYHYNHISVSINATTGLPQSIYFRWDDVELPKPEGLLPEETILSKYTEDINLQLQYTKIYTHNYPEPPTFETKLVYANTGLVSTGMFNIIDAVTGEYLNYNGQTIKEHNKRNDQFNDIIEGHEAEKELKIMIDNGMLDLDKYSLQDAIPKKEVIKMMVLANGYYHHMIAEAGDLKFLDVDKNDEYYQYIQAAVYQGILTDEEVELGLNETVTREELAEMLVKLVRLEKIAEVEGIYTLPVDDVDEINSDLLGHIALVYGMEIMGDVDGSFSPKAEATMIDVAIGIYRAFSKLGIRY</sequence>
<evidence type="ECO:0000256" key="1">
    <source>
        <dbReference type="ARBA" id="ARBA00022737"/>
    </source>
</evidence>
<name>A0A833HQW5_9FIRM</name>
<reference evidence="4 5" key="1">
    <citation type="submission" date="2019-10" db="EMBL/GenBank/DDBJ databases">
        <title>Alkaliphilus serpentinus sp. nov. and Alkaliphilus pronyensis sp. nov., two novel anaerobic alkaliphilic species isolated from the serpentinized-hosted hydrothermal field of the Prony Bay (New Caledonia).</title>
        <authorList>
            <person name="Postec A."/>
        </authorList>
    </citation>
    <scope>NUCLEOTIDE SEQUENCE [LARGE SCALE GENOMIC DNA]</scope>
    <source>
        <strain evidence="4 5">LacT</strain>
    </source>
</reference>
<accession>A0A833HQW5</accession>
<dbReference type="InterPro" id="IPR032599">
    <property type="entry name" value="YcdB/YcdC_rep_domain"/>
</dbReference>
<protein>
    <recommendedName>
        <fullName evidence="3">SLH domain-containing protein</fullName>
    </recommendedName>
</protein>
<keyword evidence="5" id="KW-1185">Reference proteome</keyword>
<comment type="caution">
    <text evidence="4">The sequence shown here is derived from an EMBL/GenBank/DDBJ whole genome shotgun (WGS) entry which is preliminary data.</text>
</comment>
<feature type="domain" description="SLH" evidence="3">
    <location>
        <begin position="647"/>
        <end position="709"/>
    </location>
</feature>
<dbReference type="InterPro" id="IPR001119">
    <property type="entry name" value="SLH_dom"/>
</dbReference>
<evidence type="ECO:0000313" key="5">
    <source>
        <dbReference type="Proteomes" id="UP000465601"/>
    </source>
</evidence>
<dbReference type="PROSITE" id="PS51272">
    <property type="entry name" value="SLH"/>
    <property type="match status" value="1"/>
</dbReference>
<keyword evidence="1" id="KW-0677">Repeat</keyword>
<organism evidence="4 5">
    <name type="scientific">Alkaliphilus serpentinus</name>
    <dbReference type="NCBI Taxonomy" id="1482731"/>
    <lineage>
        <taxon>Bacteria</taxon>
        <taxon>Bacillati</taxon>
        <taxon>Bacillota</taxon>
        <taxon>Clostridia</taxon>
        <taxon>Peptostreptococcales</taxon>
        <taxon>Natronincolaceae</taxon>
        <taxon>Alkaliphilus</taxon>
    </lineage>
</organism>
<proteinExistence type="predicted"/>
<dbReference type="OrthoDB" id="2473368at2"/>
<dbReference type="EMBL" id="WBZB01000008">
    <property type="protein sequence ID" value="KAB3532488.1"/>
    <property type="molecule type" value="Genomic_DNA"/>
</dbReference>
<gene>
    <name evidence="4" type="ORF">F8153_02300</name>
</gene>
<keyword evidence="2" id="KW-0732">Signal</keyword>
<dbReference type="AlphaFoldDB" id="A0A833HQW5"/>
<evidence type="ECO:0000313" key="4">
    <source>
        <dbReference type="EMBL" id="KAB3532488.1"/>
    </source>
</evidence>
<dbReference type="Proteomes" id="UP000465601">
    <property type="component" value="Unassembled WGS sequence"/>
</dbReference>
<evidence type="ECO:0000259" key="3">
    <source>
        <dbReference type="PROSITE" id="PS51272"/>
    </source>
</evidence>
<dbReference type="Pfam" id="PF16244">
    <property type="entry name" value="DUF4901"/>
    <property type="match status" value="2"/>
</dbReference>
<evidence type="ECO:0000256" key="2">
    <source>
        <dbReference type="SAM" id="SignalP"/>
    </source>
</evidence>
<dbReference type="RefSeq" id="WP_151864738.1">
    <property type="nucleotide sequence ID" value="NZ_WBZB01000008.1"/>
</dbReference>
<feature type="signal peptide" evidence="2">
    <location>
        <begin position="1"/>
        <end position="23"/>
    </location>
</feature>